<reference evidence="1 4" key="2">
    <citation type="submission" date="2018-01" db="EMBL/GenBank/DDBJ databases">
        <title>Complete genome sequence of Caulobacter flavus RHGG3.</title>
        <authorList>
            <person name="Yang E."/>
        </authorList>
    </citation>
    <scope>NUCLEOTIDE SEQUENCE [LARGE SCALE GENOMIC DNA]</scope>
    <source>
        <strain evidence="1 4">RHGG3</strain>
    </source>
</reference>
<protein>
    <submittedName>
        <fullName evidence="2">Uncharacterized protein</fullName>
    </submittedName>
</protein>
<dbReference type="Proteomes" id="UP000281192">
    <property type="component" value="Chromosome"/>
</dbReference>
<evidence type="ECO:0000313" key="3">
    <source>
        <dbReference type="Proteomes" id="UP000234483"/>
    </source>
</evidence>
<evidence type="ECO:0000313" key="1">
    <source>
        <dbReference type="EMBL" id="AYV46272.1"/>
    </source>
</evidence>
<gene>
    <name evidence="1" type="ORF">C1707_08390</name>
    <name evidence="2" type="ORF">CFHF_18055</name>
</gene>
<proteinExistence type="predicted"/>
<organism evidence="2 3">
    <name type="scientific">Caulobacter flavus</name>
    <dbReference type="NCBI Taxonomy" id="1679497"/>
    <lineage>
        <taxon>Bacteria</taxon>
        <taxon>Pseudomonadati</taxon>
        <taxon>Pseudomonadota</taxon>
        <taxon>Alphaproteobacteria</taxon>
        <taxon>Caulobacterales</taxon>
        <taxon>Caulobacteraceae</taxon>
        <taxon>Caulobacter</taxon>
    </lineage>
</organism>
<dbReference type="KEGG" id="cfh:C1707_08390"/>
<dbReference type="OrthoDB" id="7190114at2"/>
<name>A0A2N5CQB1_9CAUL</name>
<accession>A0A2N5CQB1</accession>
<dbReference type="Proteomes" id="UP000234483">
    <property type="component" value="Unassembled WGS sequence"/>
</dbReference>
<evidence type="ECO:0000313" key="4">
    <source>
        <dbReference type="Proteomes" id="UP000281192"/>
    </source>
</evidence>
<sequence length="97" mass="10834">MPRVPSVPVAKPGRPHRRAVEKLTRHTCTDVVDGKSVVRTLYFTFQGGPRALRSKVTFVDADQVPAFEGNEGWFLMELVLAKPWSYWRAISPAAPPS</sequence>
<reference evidence="2 3" key="1">
    <citation type="submission" date="2017-12" db="EMBL/GenBank/DDBJ databases">
        <title>The genome sequence of Caulobacter flavus CGMCC1 15093.</title>
        <authorList>
            <person name="Gao J."/>
            <person name="Mao X."/>
            <person name="Sun J."/>
        </authorList>
    </citation>
    <scope>NUCLEOTIDE SEQUENCE [LARGE SCALE GENOMIC DNA]</scope>
    <source>
        <strain evidence="2 3">CGMCC1 15093</strain>
    </source>
</reference>
<dbReference type="EMBL" id="PJRQ01000039">
    <property type="protein sequence ID" value="PLR09992.1"/>
    <property type="molecule type" value="Genomic_DNA"/>
</dbReference>
<keyword evidence="4" id="KW-1185">Reference proteome</keyword>
<dbReference type="RefSeq" id="WP_101714380.1">
    <property type="nucleotide sequence ID" value="NZ_CP026100.1"/>
</dbReference>
<dbReference type="EMBL" id="CP026100">
    <property type="protein sequence ID" value="AYV46272.1"/>
    <property type="molecule type" value="Genomic_DNA"/>
</dbReference>
<dbReference type="AlphaFoldDB" id="A0A2N5CQB1"/>
<evidence type="ECO:0000313" key="2">
    <source>
        <dbReference type="EMBL" id="PLR09992.1"/>
    </source>
</evidence>